<dbReference type="RefSeq" id="WP_281843860.1">
    <property type="nucleotide sequence ID" value="NZ_BROH01000016.1"/>
</dbReference>
<protein>
    <submittedName>
        <fullName evidence="8">MFS transporter</fullName>
    </submittedName>
</protein>
<evidence type="ECO:0000256" key="5">
    <source>
        <dbReference type="ARBA" id="ARBA00022989"/>
    </source>
</evidence>
<dbReference type="PANTHER" id="PTHR23513:SF6">
    <property type="entry name" value="MAJOR FACILITATOR SUPERFAMILY ASSOCIATED DOMAIN-CONTAINING PROTEIN"/>
    <property type="match status" value="1"/>
</dbReference>
<feature type="transmembrane region" description="Helical" evidence="7">
    <location>
        <begin position="12"/>
        <end position="35"/>
    </location>
</feature>
<evidence type="ECO:0000256" key="1">
    <source>
        <dbReference type="ARBA" id="ARBA00004651"/>
    </source>
</evidence>
<keyword evidence="3" id="KW-1003">Cell membrane</keyword>
<feature type="transmembrane region" description="Helical" evidence="7">
    <location>
        <begin position="220"/>
        <end position="242"/>
    </location>
</feature>
<organism evidence="8 9">
    <name type="scientific">Sinisalibacter aestuarii</name>
    <dbReference type="NCBI Taxonomy" id="2949426"/>
    <lineage>
        <taxon>Bacteria</taxon>
        <taxon>Pseudomonadati</taxon>
        <taxon>Pseudomonadota</taxon>
        <taxon>Alphaproteobacteria</taxon>
        <taxon>Rhodobacterales</taxon>
        <taxon>Roseobacteraceae</taxon>
        <taxon>Sinisalibacter</taxon>
    </lineage>
</organism>
<evidence type="ECO:0000256" key="2">
    <source>
        <dbReference type="ARBA" id="ARBA00022448"/>
    </source>
</evidence>
<feature type="transmembrane region" description="Helical" evidence="7">
    <location>
        <begin position="371"/>
        <end position="391"/>
    </location>
</feature>
<evidence type="ECO:0000256" key="6">
    <source>
        <dbReference type="ARBA" id="ARBA00023136"/>
    </source>
</evidence>
<evidence type="ECO:0000256" key="4">
    <source>
        <dbReference type="ARBA" id="ARBA00022692"/>
    </source>
</evidence>
<dbReference type="InterPro" id="IPR036259">
    <property type="entry name" value="MFS_trans_sf"/>
</dbReference>
<feature type="transmembrane region" description="Helical" evidence="7">
    <location>
        <begin position="99"/>
        <end position="120"/>
    </location>
</feature>
<evidence type="ECO:0000313" key="9">
    <source>
        <dbReference type="Proteomes" id="UP001144205"/>
    </source>
</evidence>
<dbReference type="Pfam" id="PF05977">
    <property type="entry name" value="MFS_3"/>
    <property type="match status" value="1"/>
</dbReference>
<accession>A0ABQ5LYA6</accession>
<dbReference type="EMBL" id="BROH01000016">
    <property type="protein sequence ID" value="GKY89944.1"/>
    <property type="molecule type" value="Genomic_DNA"/>
</dbReference>
<dbReference type="Proteomes" id="UP001144205">
    <property type="component" value="Unassembled WGS sequence"/>
</dbReference>
<reference evidence="8" key="1">
    <citation type="journal article" date="2023" name="Int. J. Syst. Evol. Microbiol.">
        <title>Sinisalibacter aestuarii sp. nov., isolated from estuarine sediment of the Arakawa River.</title>
        <authorList>
            <person name="Arafat S.T."/>
            <person name="Hirano S."/>
            <person name="Sato A."/>
            <person name="Takeuchi K."/>
            <person name="Yasuda T."/>
            <person name="Terahara T."/>
            <person name="Hamada M."/>
            <person name="Kobayashi T."/>
        </authorList>
    </citation>
    <scope>NUCLEOTIDE SEQUENCE</scope>
    <source>
        <strain evidence="8">B-399</strain>
    </source>
</reference>
<feature type="transmembrane region" description="Helical" evidence="7">
    <location>
        <begin position="169"/>
        <end position="188"/>
    </location>
</feature>
<feature type="transmembrane region" description="Helical" evidence="7">
    <location>
        <begin position="343"/>
        <end position="365"/>
    </location>
</feature>
<feature type="transmembrane region" description="Helical" evidence="7">
    <location>
        <begin position="140"/>
        <end position="163"/>
    </location>
</feature>
<dbReference type="CDD" id="cd06173">
    <property type="entry name" value="MFS_MefA_like"/>
    <property type="match status" value="1"/>
</dbReference>
<feature type="transmembrane region" description="Helical" evidence="7">
    <location>
        <begin position="286"/>
        <end position="305"/>
    </location>
</feature>
<feature type="transmembrane region" description="Helical" evidence="7">
    <location>
        <begin position="41"/>
        <end position="62"/>
    </location>
</feature>
<gene>
    <name evidence="8" type="ORF">STA1M1_38130</name>
</gene>
<feature type="transmembrane region" description="Helical" evidence="7">
    <location>
        <begin position="311"/>
        <end position="331"/>
    </location>
</feature>
<keyword evidence="9" id="KW-1185">Reference proteome</keyword>
<comment type="caution">
    <text evidence="8">The sequence shown here is derived from an EMBL/GenBank/DDBJ whole genome shotgun (WGS) entry which is preliminary data.</text>
</comment>
<dbReference type="InterPro" id="IPR010290">
    <property type="entry name" value="TM_effector"/>
</dbReference>
<proteinExistence type="predicted"/>
<feature type="transmembrane region" description="Helical" evidence="7">
    <location>
        <begin position="254"/>
        <end position="274"/>
    </location>
</feature>
<evidence type="ECO:0000256" key="3">
    <source>
        <dbReference type="ARBA" id="ARBA00022475"/>
    </source>
</evidence>
<dbReference type="Gene3D" id="1.20.1250.20">
    <property type="entry name" value="MFS general substrate transporter like domains"/>
    <property type="match status" value="1"/>
</dbReference>
<evidence type="ECO:0000256" key="7">
    <source>
        <dbReference type="SAM" id="Phobius"/>
    </source>
</evidence>
<sequence>MSAIRHAGFAKYMAANVVSYSGLWIERVALGWYAWETTQSTFWTGFVAVAYVAPSGILGPFLGVLAENWPMRRAAILVNIALALISTLLFVTVRFFEPGIVVIAAISLLIGTASAAMHPVRLVMVSQIVPPGLLSGAVRLNAAAFNVTRIAGPALAGVLIAAIGTENSLAVNPITFLPIIFVLAHIPLAERPRSALRAGTPRQGLVDGLRYVVQDGLIRWCILATSINAIFVRSVIEIMPAITGGALDGDSHQLAILTSTAGIGALAASLAMNLPILASRDVFRTTMVALAVGTLSVTIAGLFPVPLVMTGALAAAAASATIVAIGTQATLHVSVAEDYRARTLTWWTTTSFGAIALSGFALGALGDLVPMSAVVAGAGLAGIAVAAWLGLRGNPRAYG</sequence>
<keyword evidence="2" id="KW-0813">Transport</keyword>
<dbReference type="SUPFAM" id="SSF103473">
    <property type="entry name" value="MFS general substrate transporter"/>
    <property type="match status" value="1"/>
</dbReference>
<dbReference type="PANTHER" id="PTHR23513">
    <property type="entry name" value="INTEGRAL MEMBRANE EFFLUX PROTEIN-RELATED"/>
    <property type="match status" value="1"/>
</dbReference>
<name>A0ABQ5LYA6_9RHOB</name>
<keyword evidence="4 7" id="KW-0812">Transmembrane</keyword>
<comment type="subcellular location">
    <subcellularLocation>
        <location evidence="1">Cell membrane</location>
        <topology evidence="1">Multi-pass membrane protein</topology>
    </subcellularLocation>
</comment>
<keyword evidence="5 7" id="KW-1133">Transmembrane helix</keyword>
<feature type="transmembrane region" description="Helical" evidence="7">
    <location>
        <begin position="74"/>
        <end position="93"/>
    </location>
</feature>
<keyword evidence="6 7" id="KW-0472">Membrane</keyword>
<evidence type="ECO:0000313" key="8">
    <source>
        <dbReference type="EMBL" id="GKY89944.1"/>
    </source>
</evidence>